<proteinExistence type="predicted"/>
<name>A0A3E1Y2F8_9BACT</name>
<dbReference type="Gene3D" id="1.20.1260.10">
    <property type="match status" value="1"/>
</dbReference>
<evidence type="ECO:0008006" key="3">
    <source>
        <dbReference type="Google" id="ProtNLM"/>
    </source>
</evidence>
<dbReference type="SUPFAM" id="SSF47240">
    <property type="entry name" value="Ferritin-like"/>
    <property type="match status" value="1"/>
</dbReference>
<dbReference type="InterPro" id="IPR012347">
    <property type="entry name" value="Ferritin-like"/>
</dbReference>
<accession>A0A3E1Y2F8</accession>
<comment type="caution">
    <text evidence="1">The sequence shown here is derived from an EMBL/GenBank/DDBJ whole genome shotgun (WGS) entry which is preliminary data.</text>
</comment>
<dbReference type="EMBL" id="QPMM01000019">
    <property type="protein sequence ID" value="RFS18806.1"/>
    <property type="molecule type" value="Genomic_DNA"/>
</dbReference>
<gene>
    <name evidence="1" type="ORF">DVR12_26775</name>
</gene>
<keyword evidence="2" id="KW-1185">Reference proteome</keyword>
<dbReference type="OrthoDB" id="708235at2"/>
<dbReference type="Pfam" id="PF19174">
    <property type="entry name" value="DUF5856"/>
    <property type="match status" value="1"/>
</dbReference>
<dbReference type="InterPro" id="IPR043876">
    <property type="entry name" value="DUF5856"/>
</dbReference>
<protein>
    <recommendedName>
        <fullName evidence="3">Starvation-inducible DNA-binding protein</fullName>
    </recommendedName>
</protein>
<sequence length="133" mass="15116">MSSTAVKDATKNQMAQVSQLFGDMFSFNSSLKLIHWGITGKGSYAAHIALDQAIKTLLKTTDRLVETTMATLGDLNIVIPETRNPKDYIGYIEGFYDHVDDMRDSFKEKFAQSIIDDYQEGIKQLLFRLKRLM</sequence>
<dbReference type="Proteomes" id="UP000260644">
    <property type="component" value="Unassembled WGS sequence"/>
</dbReference>
<evidence type="ECO:0000313" key="2">
    <source>
        <dbReference type="Proteomes" id="UP000260644"/>
    </source>
</evidence>
<dbReference type="RefSeq" id="WP_116978891.1">
    <property type="nucleotide sequence ID" value="NZ_QPMM01000019.1"/>
</dbReference>
<organism evidence="1 2">
    <name type="scientific">Chitinophaga silvatica</name>
    <dbReference type="NCBI Taxonomy" id="2282649"/>
    <lineage>
        <taxon>Bacteria</taxon>
        <taxon>Pseudomonadati</taxon>
        <taxon>Bacteroidota</taxon>
        <taxon>Chitinophagia</taxon>
        <taxon>Chitinophagales</taxon>
        <taxon>Chitinophagaceae</taxon>
        <taxon>Chitinophaga</taxon>
    </lineage>
</organism>
<dbReference type="InterPro" id="IPR009078">
    <property type="entry name" value="Ferritin-like_SF"/>
</dbReference>
<evidence type="ECO:0000313" key="1">
    <source>
        <dbReference type="EMBL" id="RFS18806.1"/>
    </source>
</evidence>
<reference evidence="1 2" key="1">
    <citation type="submission" date="2018-07" db="EMBL/GenBank/DDBJ databases">
        <title>Chitinophaga K2CV101002-2 sp. nov., isolated from a monsoon evergreen broad-leaved forest soil.</title>
        <authorList>
            <person name="Lv Y."/>
        </authorList>
    </citation>
    <scope>NUCLEOTIDE SEQUENCE [LARGE SCALE GENOMIC DNA]</scope>
    <source>
        <strain evidence="1 2">GDMCC 1.1288</strain>
    </source>
</reference>
<dbReference type="AlphaFoldDB" id="A0A3E1Y2F8"/>